<keyword evidence="2" id="KW-0472">Membrane</keyword>
<dbReference type="EMBL" id="QOHO01000002">
    <property type="protein sequence ID" value="RFZ80947.1"/>
    <property type="molecule type" value="Genomic_DNA"/>
</dbReference>
<evidence type="ECO:0000313" key="4">
    <source>
        <dbReference type="Proteomes" id="UP000260680"/>
    </source>
</evidence>
<feature type="region of interest" description="Disordered" evidence="1">
    <location>
        <begin position="77"/>
        <end position="97"/>
    </location>
</feature>
<organism evidence="3 4">
    <name type="scientific">Lacrimispora amygdalina</name>
    <dbReference type="NCBI Taxonomy" id="253257"/>
    <lineage>
        <taxon>Bacteria</taxon>
        <taxon>Bacillati</taxon>
        <taxon>Bacillota</taxon>
        <taxon>Clostridia</taxon>
        <taxon>Lachnospirales</taxon>
        <taxon>Lachnospiraceae</taxon>
        <taxon>Lacrimispora</taxon>
    </lineage>
</organism>
<sequence>MGSYIVLGILILLVYRGIFAVFMNKAALAKGYGDEAHAIALCLFFGVMGCLYIIALPDKKLKAQNDEMIQLLQSRMEKSDNKDVHKGSDNYDDLPSL</sequence>
<dbReference type="Proteomes" id="UP000260680">
    <property type="component" value="Unassembled WGS sequence"/>
</dbReference>
<gene>
    <name evidence="3" type="ORF">DS742_00355</name>
</gene>
<evidence type="ECO:0000256" key="1">
    <source>
        <dbReference type="SAM" id="MobiDB-lite"/>
    </source>
</evidence>
<accession>A0A3E2NIX0</accession>
<evidence type="ECO:0000313" key="3">
    <source>
        <dbReference type="EMBL" id="RFZ80947.1"/>
    </source>
</evidence>
<protein>
    <submittedName>
        <fullName evidence="3">Uncharacterized protein</fullName>
    </submittedName>
</protein>
<dbReference type="OrthoDB" id="9984922at2"/>
<dbReference type="AlphaFoldDB" id="A0A3E2NIX0"/>
<evidence type="ECO:0000256" key="2">
    <source>
        <dbReference type="SAM" id="Phobius"/>
    </source>
</evidence>
<feature type="compositionally biased region" description="Basic and acidic residues" evidence="1">
    <location>
        <begin position="77"/>
        <end position="89"/>
    </location>
</feature>
<feature type="transmembrane region" description="Helical" evidence="2">
    <location>
        <begin position="36"/>
        <end position="55"/>
    </location>
</feature>
<reference evidence="3 4" key="1">
    <citation type="submission" date="2018-07" db="EMBL/GenBank/DDBJ databases">
        <title>New species, Clostridium PI-S10-A1B.</title>
        <authorList>
            <person name="Krishna G."/>
            <person name="Summeta K."/>
            <person name="Shikha S."/>
            <person name="Prabhu P.B."/>
            <person name="Suresh K."/>
        </authorList>
    </citation>
    <scope>NUCLEOTIDE SEQUENCE [LARGE SCALE GENOMIC DNA]</scope>
    <source>
        <strain evidence="3 4">PI-S10-A1B</strain>
    </source>
</reference>
<keyword evidence="2" id="KW-1133">Transmembrane helix</keyword>
<proteinExistence type="predicted"/>
<keyword evidence="2" id="KW-0812">Transmembrane</keyword>
<name>A0A3E2NIX0_9FIRM</name>
<comment type="caution">
    <text evidence="3">The sequence shown here is derived from an EMBL/GenBank/DDBJ whole genome shotgun (WGS) entry which is preliminary data.</text>
</comment>
<dbReference type="RefSeq" id="WP_117415048.1">
    <property type="nucleotide sequence ID" value="NZ_QOHO01000002.1"/>
</dbReference>